<feature type="transmembrane region" description="Helical" evidence="12">
    <location>
        <begin position="61"/>
        <end position="82"/>
    </location>
</feature>
<evidence type="ECO:0000256" key="2">
    <source>
        <dbReference type="ARBA" id="ARBA00022448"/>
    </source>
</evidence>
<dbReference type="Pfam" id="PF17655">
    <property type="entry name" value="IRK_C"/>
    <property type="match status" value="1"/>
</dbReference>
<dbReference type="InterPro" id="IPR040445">
    <property type="entry name" value="Kir_TM"/>
</dbReference>
<keyword evidence="10 11" id="KW-0407">Ion channel</keyword>
<organism evidence="15 16">
    <name type="scientific">Durusdinium trenchii</name>
    <dbReference type="NCBI Taxonomy" id="1381693"/>
    <lineage>
        <taxon>Eukaryota</taxon>
        <taxon>Sar</taxon>
        <taxon>Alveolata</taxon>
        <taxon>Dinophyceae</taxon>
        <taxon>Suessiales</taxon>
        <taxon>Symbiodiniaceae</taxon>
        <taxon>Durusdinium</taxon>
    </lineage>
</organism>
<evidence type="ECO:0000256" key="11">
    <source>
        <dbReference type="RuleBase" id="RU003822"/>
    </source>
</evidence>
<dbReference type="PANTHER" id="PTHR11767">
    <property type="entry name" value="INWARD RECTIFIER POTASSIUM CHANNEL"/>
    <property type="match status" value="1"/>
</dbReference>
<feature type="domain" description="Potassium channel inwardly rectifying transmembrane" evidence="13">
    <location>
        <begin position="42"/>
        <end position="158"/>
    </location>
</feature>
<evidence type="ECO:0000256" key="4">
    <source>
        <dbReference type="ARBA" id="ARBA00022692"/>
    </source>
</evidence>
<keyword evidence="5 11" id="KW-0851">Voltage-gated channel</keyword>
<dbReference type="Pfam" id="PF01007">
    <property type="entry name" value="IRK"/>
    <property type="match status" value="1"/>
</dbReference>
<dbReference type="InterPro" id="IPR041647">
    <property type="entry name" value="IRK_C"/>
</dbReference>
<dbReference type="EMBL" id="CAXAMN010021757">
    <property type="protein sequence ID" value="CAK9063104.1"/>
    <property type="molecule type" value="Genomic_DNA"/>
</dbReference>
<feature type="transmembrane region" description="Helical" evidence="12">
    <location>
        <begin position="132"/>
        <end position="154"/>
    </location>
</feature>
<comment type="similarity">
    <text evidence="11">Belongs to the inward rectifier-type potassium channel (TC 1.A.2.1) family.</text>
</comment>
<dbReference type="Proteomes" id="UP001642484">
    <property type="component" value="Unassembled WGS sequence"/>
</dbReference>
<dbReference type="PANTHER" id="PTHR11767:SF103">
    <property type="entry name" value="POTASSIUM CHANNEL INWARDLY RECTIFYING TRANSMEMBRANE DOMAIN-CONTAINING PROTEIN"/>
    <property type="match status" value="1"/>
</dbReference>
<keyword evidence="2 11" id="KW-0813">Transport</keyword>
<sequence>MEMVEPSDVHPNQVRFIERDHTSRQSTGRILLRRLHARTSGWSSFWADPFHSVIHHSTIKIIAFFCASYLFTHLVFSLIYYMIDASCQLQIESLLDAMYLSLEVGTTIGWGLPGSPYLKAAGARGGCVTGIFIIYLHTLVMQIQNAIMIGLMFCRLSRGTSRAASLIFTDKAVIREMDDGKFYFMFQVCEQRKHQLVEAKVRCYALSTTLLAHTPNGAASCKGSESLRHASCCPLHVGRGFSVWIALQFKNICLLRRLDSLMLNGGSCVDSTQCQR</sequence>
<feature type="domain" description="Inward rectifier potassium channel C-terminal" evidence="14">
    <location>
        <begin position="167"/>
        <end position="209"/>
    </location>
</feature>
<dbReference type="SUPFAM" id="SSF81324">
    <property type="entry name" value="Voltage-gated potassium channels"/>
    <property type="match status" value="1"/>
</dbReference>
<evidence type="ECO:0000313" key="15">
    <source>
        <dbReference type="EMBL" id="CAK9063104.1"/>
    </source>
</evidence>
<evidence type="ECO:0000259" key="13">
    <source>
        <dbReference type="Pfam" id="PF01007"/>
    </source>
</evidence>
<evidence type="ECO:0000256" key="5">
    <source>
        <dbReference type="ARBA" id="ARBA00022882"/>
    </source>
</evidence>
<evidence type="ECO:0008006" key="17">
    <source>
        <dbReference type="Google" id="ProtNLM"/>
    </source>
</evidence>
<evidence type="ECO:0000256" key="8">
    <source>
        <dbReference type="ARBA" id="ARBA00023065"/>
    </source>
</evidence>
<keyword evidence="8 11" id="KW-0406">Ion transport</keyword>
<keyword evidence="4 11" id="KW-0812">Transmembrane</keyword>
<evidence type="ECO:0000256" key="1">
    <source>
        <dbReference type="ARBA" id="ARBA00004141"/>
    </source>
</evidence>
<dbReference type="SUPFAM" id="SSF81296">
    <property type="entry name" value="E set domains"/>
    <property type="match status" value="1"/>
</dbReference>
<proteinExistence type="inferred from homology"/>
<evidence type="ECO:0000256" key="10">
    <source>
        <dbReference type="ARBA" id="ARBA00023303"/>
    </source>
</evidence>
<protein>
    <recommendedName>
        <fullName evidence="17">Potassium channel domain-containing protein</fullName>
    </recommendedName>
</protein>
<gene>
    <name evidence="15" type="ORF">CCMP2556_LOCUS31026</name>
</gene>
<dbReference type="InterPro" id="IPR013518">
    <property type="entry name" value="K_chnl_inward-rec_Kir_cyto"/>
</dbReference>
<dbReference type="InterPro" id="IPR016449">
    <property type="entry name" value="K_chnl_inward-rec_Kir"/>
</dbReference>
<evidence type="ECO:0000256" key="7">
    <source>
        <dbReference type="ARBA" id="ARBA00022989"/>
    </source>
</evidence>
<dbReference type="InterPro" id="IPR014756">
    <property type="entry name" value="Ig_E-set"/>
</dbReference>
<keyword evidence="7 12" id="KW-1133">Transmembrane helix</keyword>
<evidence type="ECO:0000256" key="9">
    <source>
        <dbReference type="ARBA" id="ARBA00023136"/>
    </source>
</evidence>
<keyword evidence="16" id="KW-1185">Reference proteome</keyword>
<keyword evidence="6 11" id="KW-0630">Potassium</keyword>
<comment type="subcellular location">
    <subcellularLocation>
        <location evidence="1 11">Membrane</location>
        <topology evidence="1 11">Multi-pass membrane protein</topology>
    </subcellularLocation>
</comment>
<dbReference type="Gene3D" id="2.60.40.1400">
    <property type="entry name" value="G protein-activated inward rectifier potassium channel 1"/>
    <property type="match status" value="1"/>
</dbReference>
<evidence type="ECO:0000256" key="6">
    <source>
        <dbReference type="ARBA" id="ARBA00022958"/>
    </source>
</evidence>
<evidence type="ECO:0000259" key="14">
    <source>
        <dbReference type="Pfam" id="PF17655"/>
    </source>
</evidence>
<evidence type="ECO:0000256" key="12">
    <source>
        <dbReference type="SAM" id="Phobius"/>
    </source>
</evidence>
<name>A0ABP0NHR7_9DINO</name>
<comment type="caution">
    <text evidence="15">The sequence shown here is derived from an EMBL/GenBank/DDBJ whole genome shotgun (WGS) entry which is preliminary data.</text>
</comment>
<keyword evidence="3 11" id="KW-0633">Potassium transport</keyword>
<evidence type="ECO:0000256" key="3">
    <source>
        <dbReference type="ARBA" id="ARBA00022538"/>
    </source>
</evidence>
<dbReference type="Gene3D" id="1.10.287.70">
    <property type="match status" value="1"/>
</dbReference>
<keyword evidence="9 12" id="KW-0472">Membrane</keyword>
<evidence type="ECO:0000313" key="16">
    <source>
        <dbReference type="Proteomes" id="UP001642484"/>
    </source>
</evidence>
<accession>A0ABP0NHR7</accession>
<reference evidence="15 16" key="1">
    <citation type="submission" date="2024-02" db="EMBL/GenBank/DDBJ databases">
        <authorList>
            <person name="Chen Y."/>
            <person name="Shah S."/>
            <person name="Dougan E. K."/>
            <person name="Thang M."/>
            <person name="Chan C."/>
        </authorList>
    </citation>
    <scope>NUCLEOTIDE SEQUENCE [LARGE SCALE GENOMIC DNA]</scope>
</reference>